<organism evidence="1 2">
    <name type="scientific">Paenibacillus darwinianus</name>
    <dbReference type="NCBI Taxonomy" id="1380763"/>
    <lineage>
        <taxon>Bacteria</taxon>
        <taxon>Bacillati</taxon>
        <taxon>Bacillota</taxon>
        <taxon>Bacilli</taxon>
        <taxon>Bacillales</taxon>
        <taxon>Paenibacillaceae</taxon>
        <taxon>Paenibacillus</taxon>
    </lineage>
</organism>
<dbReference type="AlphaFoldDB" id="A0A9W5S244"/>
<evidence type="ECO:0000313" key="2">
    <source>
        <dbReference type="Proteomes" id="UP000053750"/>
    </source>
</evidence>
<accession>A0A9W5S244</accession>
<gene>
    <name evidence="1" type="ORF">BG53_00675</name>
</gene>
<keyword evidence="2" id="KW-1185">Reference proteome</keyword>
<dbReference type="RefSeq" id="WP_036715936.1">
    <property type="nucleotide sequence ID" value="NZ_KK082244.1"/>
</dbReference>
<protein>
    <submittedName>
        <fullName evidence="1">Uncharacterized protein</fullName>
    </submittedName>
</protein>
<reference evidence="1 2" key="1">
    <citation type="submission" date="2014-02" db="EMBL/GenBank/DDBJ databases">
        <title>Genome sequence of Paenibacillus darwinianus reveals adaptive mechanisms for survival in Antarctic soils.</title>
        <authorList>
            <person name="Dsouza M."/>
            <person name="Taylor M.W."/>
            <person name="Turner S.J."/>
            <person name="Aislabie J."/>
        </authorList>
    </citation>
    <scope>NUCLEOTIDE SEQUENCE [LARGE SCALE GENOMIC DNA]</scope>
    <source>
        <strain evidence="1 2">CE1</strain>
    </source>
</reference>
<dbReference type="EMBL" id="JFHU01000108">
    <property type="protein sequence ID" value="EXX89088.1"/>
    <property type="molecule type" value="Genomic_DNA"/>
</dbReference>
<sequence>MFRGDDERLVRLDLIASVAQSQRALARVLDTIADVSVVSPAAARSIADNIRLLSGLQQSMAAAVTGIRFREIRTGRPGKPWLAASVCADAAGSGRQTPGGNGD</sequence>
<proteinExistence type="predicted"/>
<evidence type="ECO:0000313" key="1">
    <source>
        <dbReference type="EMBL" id="EXX89088.1"/>
    </source>
</evidence>
<comment type="caution">
    <text evidence="1">The sequence shown here is derived from an EMBL/GenBank/DDBJ whole genome shotgun (WGS) entry which is preliminary data.</text>
</comment>
<dbReference type="Proteomes" id="UP000053750">
    <property type="component" value="Unassembled WGS sequence"/>
</dbReference>
<name>A0A9W5S244_9BACL</name>